<sequence>MSSEISSREGRAAFGSYETWYRISGELDADKAPIVILHGGPGVAHNYVDAYKLLARRDRAVIHYDQLGCGNSTLLPEKGADFWTPRLFIDELENLVDHLGIRAGFHVLGQSWGGMLGAEYAVTRPKGLKSLTIANSPASMKLWVEEANRLRTDLPGDVQETLTRHEQAGTTDHPAYQAATMVFYERHVCRVVPFPPEVTETFAQVERNPTVYHVMNGPNEFHVIGTLKNWSIIDRLPAVDVPTLIISGRHDEATPATVQPYKDGIKGSRWEIFEHSSHMPHVEEQDLCMRVVGDFLDDNDNREKGN</sequence>
<feature type="domain" description="AB hydrolase-1" evidence="4">
    <location>
        <begin position="33"/>
        <end position="284"/>
    </location>
</feature>
<keyword evidence="2 3" id="KW-0378">Hydrolase</keyword>
<dbReference type="NCBIfam" id="TIGR01250">
    <property type="entry name" value="pro_imino_pep_2"/>
    <property type="match status" value="1"/>
</dbReference>
<dbReference type="InterPro" id="IPR000073">
    <property type="entry name" value="AB_hydrolase_1"/>
</dbReference>
<evidence type="ECO:0000259" key="4">
    <source>
        <dbReference type="Pfam" id="PF00561"/>
    </source>
</evidence>
<evidence type="ECO:0000313" key="5">
    <source>
        <dbReference type="EMBL" id="MER8933341.1"/>
    </source>
</evidence>
<gene>
    <name evidence="5" type="ORF">NKI33_10235</name>
</gene>
<reference evidence="5 6" key="1">
    <citation type="journal article" date="2024" name="Proc. Natl. Acad. Sci. U.S.A.">
        <title>The evolutionary genomics of adaptation to stress in wild rhizobium bacteria.</title>
        <authorList>
            <person name="Kehlet-Delgado H."/>
            <person name="Montoya A.P."/>
            <person name="Jensen K.T."/>
            <person name="Wendlandt C.E."/>
            <person name="Dexheimer C."/>
            <person name="Roberts M."/>
            <person name="Torres Martinez L."/>
            <person name="Friesen M.L."/>
            <person name="Griffitts J.S."/>
            <person name="Porter S.S."/>
        </authorList>
    </citation>
    <scope>NUCLEOTIDE SEQUENCE [LARGE SCALE GENOMIC DNA]</scope>
    <source>
        <strain evidence="5 6">M0729</strain>
    </source>
</reference>
<protein>
    <submittedName>
        <fullName evidence="5">Proline iminopeptidase-family hydrolase</fullName>
    </submittedName>
</protein>
<dbReference type="InterPro" id="IPR002410">
    <property type="entry name" value="Peptidase_S33"/>
</dbReference>
<evidence type="ECO:0000256" key="2">
    <source>
        <dbReference type="ARBA" id="ARBA00022801"/>
    </source>
</evidence>
<dbReference type="PIRSF" id="PIRSF005539">
    <property type="entry name" value="Pept_S33_TRI_F1"/>
    <property type="match status" value="1"/>
</dbReference>
<accession>A0ABV1YDT7</accession>
<dbReference type="InterPro" id="IPR029058">
    <property type="entry name" value="AB_hydrolase_fold"/>
</dbReference>
<dbReference type="Proteomes" id="UP001464387">
    <property type="component" value="Unassembled WGS sequence"/>
</dbReference>
<name>A0ABV1YDT7_9HYPH</name>
<dbReference type="PANTHER" id="PTHR43798">
    <property type="entry name" value="MONOACYLGLYCEROL LIPASE"/>
    <property type="match status" value="1"/>
</dbReference>
<dbReference type="Pfam" id="PF00561">
    <property type="entry name" value="Abhydrolase_1"/>
    <property type="match status" value="1"/>
</dbReference>
<comment type="similarity">
    <text evidence="1 3">Belongs to the peptidase S33 family.</text>
</comment>
<dbReference type="SUPFAM" id="SSF53474">
    <property type="entry name" value="alpha/beta-Hydrolases"/>
    <property type="match status" value="1"/>
</dbReference>
<dbReference type="PRINTS" id="PR00793">
    <property type="entry name" value="PROAMNOPTASE"/>
</dbReference>
<dbReference type="GO" id="GO:0016787">
    <property type="term" value="F:hydrolase activity"/>
    <property type="evidence" value="ECO:0007669"/>
    <property type="project" value="UniProtKB-KW"/>
</dbReference>
<keyword evidence="6" id="KW-1185">Reference proteome</keyword>
<proteinExistence type="inferred from homology"/>
<dbReference type="EMBL" id="JAMYPJ010000011">
    <property type="protein sequence ID" value="MER8933341.1"/>
    <property type="molecule type" value="Genomic_DNA"/>
</dbReference>
<dbReference type="RefSeq" id="WP_287273643.1">
    <property type="nucleotide sequence ID" value="NZ_JAMYMY010000014.1"/>
</dbReference>
<dbReference type="Gene3D" id="3.40.50.1820">
    <property type="entry name" value="alpha/beta hydrolase"/>
    <property type="match status" value="1"/>
</dbReference>
<dbReference type="InterPro" id="IPR050266">
    <property type="entry name" value="AB_hydrolase_sf"/>
</dbReference>
<comment type="caution">
    <text evidence="5">The sequence shown here is derived from an EMBL/GenBank/DDBJ whole genome shotgun (WGS) entry which is preliminary data.</text>
</comment>
<evidence type="ECO:0000256" key="1">
    <source>
        <dbReference type="ARBA" id="ARBA00010088"/>
    </source>
</evidence>
<organism evidence="5 6">
    <name type="scientific">Mesorhizobium opportunistum</name>
    <dbReference type="NCBI Taxonomy" id="593909"/>
    <lineage>
        <taxon>Bacteria</taxon>
        <taxon>Pseudomonadati</taxon>
        <taxon>Pseudomonadota</taxon>
        <taxon>Alphaproteobacteria</taxon>
        <taxon>Hyphomicrobiales</taxon>
        <taxon>Phyllobacteriaceae</taxon>
        <taxon>Mesorhizobium</taxon>
    </lineage>
</organism>
<dbReference type="InterPro" id="IPR005945">
    <property type="entry name" value="Pro_imino_pep"/>
</dbReference>
<evidence type="ECO:0000313" key="6">
    <source>
        <dbReference type="Proteomes" id="UP001464387"/>
    </source>
</evidence>
<evidence type="ECO:0000256" key="3">
    <source>
        <dbReference type="PIRNR" id="PIRNR005539"/>
    </source>
</evidence>